<evidence type="ECO:0000313" key="1">
    <source>
        <dbReference type="EMBL" id="QNV38714.1"/>
    </source>
</evidence>
<proteinExistence type="predicted"/>
<organism evidence="1 2">
    <name type="scientific">Rothia terrae</name>
    <dbReference type="NCBI Taxonomy" id="396015"/>
    <lineage>
        <taxon>Bacteria</taxon>
        <taxon>Bacillati</taxon>
        <taxon>Actinomycetota</taxon>
        <taxon>Actinomycetes</taxon>
        <taxon>Micrococcales</taxon>
        <taxon>Micrococcaceae</taxon>
        <taxon>Rothia</taxon>
    </lineage>
</organism>
<protein>
    <submittedName>
        <fullName evidence="1">Uncharacterized protein</fullName>
    </submittedName>
</protein>
<dbReference type="RefSeq" id="WP_190725310.1">
    <property type="nucleotide sequence ID" value="NZ_CP061539.1"/>
</dbReference>
<dbReference type="KEGG" id="rter:IDM49_05595"/>
<dbReference type="GeneID" id="96623702"/>
<dbReference type="AlphaFoldDB" id="A0A7H2BGB8"/>
<sequence length="55" mass="6192">MVEKDSVEYWQTKAVYWQSEAQRLQAAMIDRDILSGNISLNVVEESADSSKAGDK</sequence>
<keyword evidence="2" id="KW-1185">Reference proteome</keyword>
<accession>A0A7H2BGB8</accession>
<dbReference type="EMBL" id="CP061539">
    <property type="protein sequence ID" value="QNV38714.1"/>
    <property type="molecule type" value="Genomic_DNA"/>
</dbReference>
<dbReference type="Proteomes" id="UP000516404">
    <property type="component" value="Chromosome"/>
</dbReference>
<reference evidence="1 2" key="1">
    <citation type="submission" date="2020-09" db="EMBL/GenBank/DDBJ databases">
        <title>Investigation of environmental microbes.</title>
        <authorList>
            <person name="Ou Y."/>
            <person name="Kang Q."/>
        </authorList>
    </citation>
    <scope>NUCLEOTIDE SEQUENCE [LARGE SCALE GENOMIC DNA]</scope>
    <source>
        <strain evidence="1 2">KJZ-14</strain>
    </source>
</reference>
<gene>
    <name evidence="1" type="ORF">IDM49_05595</name>
</gene>
<name>A0A7H2BGB8_9MICC</name>
<evidence type="ECO:0000313" key="2">
    <source>
        <dbReference type="Proteomes" id="UP000516404"/>
    </source>
</evidence>